<name>A0AAD7MGR3_9AGAR</name>
<dbReference type="EMBL" id="JARKIB010000286">
    <property type="protein sequence ID" value="KAJ7716786.1"/>
    <property type="molecule type" value="Genomic_DNA"/>
</dbReference>
<feature type="compositionally biased region" description="Basic residues" evidence="1">
    <location>
        <begin position="121"/>
        <end position="140"/>
    </location>
</feature>
<accession>A0AAD7MGR3</accession>
<feature type="region of interest" description="Disordered" evidence="1">
    <location>
        <begin position="115"/>
        <end position="170"/>
    </location>
</feature>
<keyword evidence="3" id="KW-1185">Reference proteome</keyword>
<dbReference type="Proteomes" id="UP001215598">
    <property type="component" value="Unassembled WGS sequence"/>
</dbReference>
<evidence type="ECO:0000313" key="2">
    <source>
        <dbReference type="EMBL" id="KAJ7716786.1"/>
    </source>
</evidence>
<dbReference type="AlphaFoldDB" id="A0AAD7MGR3"/>
<protein>
    <submittedName>
        <fullName evidence="2">Uncharacterized protein</fullName>
    </submittedName>
</protein>
<reference evidence="2" key="1">
    <citation type="submission" date="2023-03" db="EMBL/GenBank/DDBJ databases">
        <title>Massive genome expansion in bonnet fungi (Mycena s.s.) driven by repeated elements and novel gene families across ecological guilds.</title>
        <authorList>
            <consortium name="Lawrence Berkeley National Laboratory"/>
            <person name="Harder C.B."/>
            <person name="Miyauchi S."/>
            <person name="Viragh M."/>
            <person name="Kuo A."/>
            <person name="Thoen E."/>
            <person name="Andreopoulos B."/>
            <person name="Lu D."/>
            <person name="Skrede I."/>
            <person name="Drula E."/>
            <person name="Henrissat B."/>
            <person name="Morin E."/>
            <person name="Kohler A."/>
            <person name="Barry K."/>
            <person name="LaButti K."/>
            <person name="Morin E."/>
            <person name="Salamov A."/>
            <person name="Lipzen A."/>
            <person name="Mereny Z."/>
            <person name="Hegedus B."/>
            <person name="Baldrian P."/>
            <person name="Stursova M."/>
            <person name="Weitz H."/>
            <person name="Taylor A."/>
            <person name="Grigoriev I.V."/>
            <person name="Nagy L.G."/>
            <person name="Martin F."/>
            <person name="Kauserud H."/>
        </authorList>
    </citation>
    <scope>NUCLEOTIDE SEQUENCE</scope>
    <source>
        <strain evidence="2">CBHHK182m</strain>
    </source>
</reference>
<evidence type="ECO:0000313" key="3">
    <source>
        <dbReference type="Proteomes" id="UP001215598"/>
    </source>
</evidence>
<feature type="region of interest" description="Disordered" evidence="1">
    <location>
        <begin position="35"/>
        <end position="77"/>
    </location>
</feature>
<sequence>MLPSRTHGGSHPSASTSVGFLRALVLHVLLRPLRTPTRTPASGSTPILTRARRTSPLRPRRRRPRPHRSNPPSWNGHEVPFDRTIILVIAGALLAFGSAVPRARMTTLLPPLAVPSVHSQSRPHSRPSPRARLKRHRPPHSHASSPSHPRPRRRLGLGERARPRRHPHRPPPFLLLGPQVFCDPRSASLSRVRWVDGVLTFIFFLPFVLRERGQEEVEGFVLESNRRLWGEGTPLLRSTRASVRIHPRRLVLFAVGR</sequence>
<organism evidence="2 3">
    <name type="scientific">Mycena metata</name>
    <dbReference type="NCBI Taxonomy" id="1033252"/>
    <lineage>
        <taxon>Eukaryota</taxon>
        <taxon>Fungi</taxon>
        <taxon>Dikarya</taxon>
        <taxon>Basidiomycota</taxon>
        <taxon>Agaricomycotina</taxon>
        <taxon>Agaricomycetes</taxon>
        <taxon>Agaricomycetidae</taxon>
        <taxon>Agaricales</taxon>
        <taxon>Marasmiineae</taxon>
        <taxon>Mycenaceae</taxon>
        <taxon>Mycena</taxon>
    </lineage>
</organism>
<proteinExistence type="predicted"/>
<comment type="caution">
    <text evidence="2">The sequence shown here is derived from an EMBL/GenBank/DDBJ whole genome shotgun (WGS) entry which is preliminary data.</text>
</comment>
<gene>
    <name evidence="2" type="ORF">B0H16DRAFT_451385</name>
</gene>
<feature type="compositionally biased region" description="Basic residues" evidence="1">
    <location>
        <begin position="50"/>
        <end position="68"/>
    </location>
</feature>
<evidence type="ECO:0000256" key="1">
    <source>
        <dbReference type="SAM" id="MobiDB-lite"/>
    </source>
</evidence>